<dbReference type="InterPro" id="IPR005513">
    <property type="entry name" value="LEA_1"/>
</dbReference>
<comment type="caution">
    <text evidence="3">The sequence shown here is derived from an EMBL/GenBank/DDBJ whole genome shotgun (WGS) entry which is preliminary data.</text>
</comment>
<dbReference type="GO" id="GO:0009793">
    <property type="term" value="P:embryo development ending in seed dormancy"/>
    <property type="evidence" value="ECO:0007669"/>
    <property type="project" value="InterPro"/>
</dbReference>
<evidence type="ECO:0000256" key="2">
    <source>
        <dbReference type="SAM" id="MobiDB-lite"/>
    </source>
</evidence>
<feature type="region of interest" description="Disordered" evidence="2">
    <location>
        <begin position="56"/>
        <end position="101"/>
    </location>
</feature>
<name>A0AAN8Z1E5_9MAGN</name>
<protein>
    <submittedName>
        <fullName evidence="3">Late embryogenesis abundant protein, LEA_1 subgroup</fullName>
    </submittedName>
</protein>
<dbReference type="EMBL" id="JBAMMX010000021">
    <property type="protein sequence ID" value="KAK6919860.1"/>
    <property type="molecule type" value="Genomic_DNA"/>
</dbReference>
<comment type="similarity">
    <text evidence="1">Belongs to the LEA type 1 family.</text>
</comment>
<gene>
    <name evidence="3" type="ORF">RJ641_015764</name>
</gene>
<evidence type="ECO:0000313" key="4">
    <source>
        <dbReference type="Proteomes" id="UP001370490"/>
    </source>
</evidence>
<accession>A0AAN8Z1E5</accession>
<evidence type="ECO:0000256" key="1">
    <source>
        <dbReference type="ARBA" id="ARBA00010975"/>
    </source>
</evidence>
<dbReference type="PANTHER" id="PTHR33493">
    <property type="entry name" value="LATE EMBRYOGENESIS ABUNDANT PROTEIN 6-RELATED"/>
    <property type="match status" value="1"/>
</dbReference>
<dbReference type="Pfam" id="PF03760">
    <property type="entry name" value="LEA_1"/>
    <property type="match status" value="1"/>
</dbReference>
<sequence length="101" mass="10971">MQAIKDKLNDMSAMRKAKNEAKAEEKAEKELAKARMDIAHEVRMAKEAEAEMELHVNKAGQRAQREMAKHAARLSAENEPMAHAPGGPNTGGDGQPSSYGS</sequence>
<proteinExistence type="inferred from homology"/>
<evidence type="ECO:0000313" key="3">
    <source>
        <dbReference type="EMBL" id="KAK6919860.1"/>
    </source>
</evidence>
<feature type="compositionally biased region" description="Basic and acidic residues" evidence="2">
    <location>
        <begin position="17"/>
        <end position="29"/>
    </location>
</feature>
<reference evidence="3 4" key="1">
    <citation type="submission" date="2023-12" db="EMBL/GenBank/DDBJ databases">
        <title>A high-quality genome assembly for Dillenia turbinata (Dilleniales).</title>
        <authorList>
            <person name="Chanderbali A."/>
        </authorList>
    </citation>
    <scope>NUCLEOTIDE SEQUENCE [LARGE SCALE GENOMIC DNA]</scope>
    <source>
        <strain evidence="3">LSX21</strain>
        <tissue evidence="3">Leaf</tissue>
    </source>
</reference>
<organism evidence="3 4">
    <name type="scientific">Dillenia turbinata</name>
    <dbReference type="NCBI Taxonomy" id="194707"/>
    <lineage>
        <taxon>Eukaryota</taxon>
        <taxon>Viridiplantae</taxon>
        <taxon>Streptophyta</taxon>
        <taxon>Embryophyta</taxon>
        <taxon>Tracheophyta</taxon>
        <taxon>Spermatophyta</taxon>
        <taxon>Magnoliopsida</taxon>
        <taxon>eudicotyledons</taxon>
        <taxon>Gunneridae</taxon>
        <taxon>Pentapetalae</taxon>
        <taxon>Dilleniales</taxon>
        <taxon>Dilleniaceae</taxon>
        <taxon>Dillenia</taxon>
    </lineage>
</organism>
<dbReference type="Proteomes" id="UP001370490">
    <property type="component" value="Unassembled WGS sequence"/>
</dbReference>
<feature type="region of interest" description="Disordered" evidence="2">
    <location>
        <begin position="1"/>
        <end position="29"/>
    </location>
</feature>
<keyword evidence="4" id="KW-1185">Reference proteome</keyword>
<dbReference type="AlphaFoldDB" id="A0AAN8Z1E5"/>
<dbReference type="PANTHER" id="PTHR33493:SF29">
    <property type="entry name" value="LATE EMBRYOGENESIS ABUNDANT PROTEIN"/>
    <property type="match status" value="1"/>
</dbReference>